<reference evidence="7" key="1">
    <citation type="journal article" date="2012" name="Proc. Natl. Acad. Sci. U.S.A.">
        <title>Genome sequence of the button mushroom Agaricus bisporus reveals mechanisms governing adaptation to a humic-rich ecological niche.</title>
        <authorList>
            <person name="Morin E."/>
            <person name="Kohler A."/>
            <person name="Baker A.R."/>
            <person name="Foulongne-Oriol M."/>
            <person name="Lombard V."/>
            <person name="Nagy L.G."/>
            <person name="Ohm R.A."/>
            <person name="Patyshakuliyeva A."/>
            <person name="Brun A."/>
            <person name="Aerts A.L."/>
            <person name="Bailey A.M."/>
            <person name="Billette C."/>
            <person name="Coutinho P.M."/>
            <person name="Deakin G."/>
            <person name="Doddapaneni H."/>
            <person name="Floudas D."/>
            <person name="Grimwood J."/>
            <person name="Hilden K."/>
            <person name="Kuees U."/>
            <person name="LaButti K.M."/>
            <person name="Lapidus A."/>
            <person name="Lindquist E.A."/>
            <person name="Lucas S.M."/>
            <person name="Murat C."/>
            <person name="Riley R.W."/>
            <person name="Salamov A.A."/>
            <person name="Schmutz J."/>
            <person name="Subramanian V."/>
            <person name="Woesten H.A.B."/>
            <person name="Xu J."/>
            <person name="Eastwood D.C."/>
            <person name="Foster G.D."/>
            <person name="Sonnenberg A.S."/>
            <person name="Cullen D."/>
            <person name="de Vries R.P."/>
            <person name="Lundell T."/>
            <person name="Hibbett D.S."/>
            <person name="Henrissat B."/>
            <person name="Burton K.S."/>
            <person name="Kerrigan R.W."/>
            <person name="Challen M.P."/>
            <person name="Grigoriev I.V."/>
            <person name="Martin F."/>
        </authorList>
    </citation>
    <scope>NUCLEOTIDE SEQUENCE [LARGE SCALE GENOMIC DNA]</scope>
    <source>
        <strain evidence="7">JB137-S8 / ATCC MYA-4627 / FGSC 10392</strain>
    </source>
</reference>
<dbReference type="STRING" id="597362.K5XG22"/>
<dbReference type="SUPFAM" id="SSF53720">
    <property type="entry name" value="ALDH-like"/>
    <property type="match status" value="1"/>
</dbReference>
<dbReference type="InterPro" id="IPR015590">
    <property type="entry name" value="Aldehyde_DH_dom"/>
</dbReference>
<feature type="active site" evidence="3">
    <location>
        <position position="274"/>
    </location>
</feature>
<evidence type="ECO:0000313" key="7">
    <source>
        <dbReference type="Proteomes" id="UP000008493"/>
    </source>
</evidence>
<dbReference type="Pfam" id="PF00171">
    <property type="entry name" value="Aldedh"/>
    <property type="match status" value="1"/>
</dbReference>
<dbReference type="InterPro" id="IPR029510">
    <property type="entry name" value="Ald_DH_CS_GLU"/>
</dbReference>
<dbReference type="RefSeq" id="XP_007326079.1">
    <property type="nucleotide sequence ID" value="XM_007326017.1"/>
</dbReference>
<dbReference type="AlphaFoldDB" id="K5XG22"/>
<dbReference type="OMA" id="VVTPWNY"/>
<dbReference type="HOGENOM" id="CLU_005391_0_1_1"/>
<evidence type="ECO:0000256" key="3">
    <source>
        <dbReference type="PROSITE-ProRule" id="PRU10007"/>
    </source>
</evidence>
<evidence type="ECO:0000256" key="1">
    <source>
        <dbReference type="ARBA" id="ARBA00009986"/>
    </source>
</evidence>
<dbReference type="Proteomes" id="UP000008493">
    <property type="component" value="Unassembled WGS sequence"/>
</dbReference>
<feature type="domain" description="Aldehyde dehydrogenase" evidence="5">
    <location>
        <begin position="49"/>
        <end position="500"/>
    </location>
</feature>
<organism evidence="6 7">
    <name type="scientific">Agaricus bisporus var. burnettii (strain JB137-S8 / ATCC MYA-4627 / FGSC 10392)</name>
    <name type="common">White button mushroom</name>
    <dbReference type="NCBI Taxonomy" id="597362"/>
    <lineage>
        <taxon>Eukaryota</taxon>
        <taxon>Fungi</taxon>
        <taxon>Dikarya</taxon>
        <taxon>Basidiomycota</taxon>
        <taxon>Agaricomycotina</taxon>
        <taxon>Agaricomycetes</taxon>
        <taxon>Agaricomycetidae</taxon>
        <taxon>Agaricales</taxon>
        <taxon>Agaricineae</taxon>
        <taxon>Agaricaceae</taxon>
        <taxon>Agaricus</taxon>
    </lineage>
</organism>
<dbReference type="CDD" id="cd07091">
    <property type="entry name" value="ALDH_F1-2_Ald2-like"/>
    <property type="match status" value="1"/>
</dbReference>
<dbReference type="EMBL" id="JH971386">
    <property type="protein sequence ID" value="EKM82373.1"/>
    <property type="molecule type" value="Genomic_DNA"/>
</dbReference>
<dbReference type="eggNOG" id="KOG2450">
    <property type="taxonomic scope" value="Eukaryota"/>
</dbReference>
<sequence>MPQTYTHNFDTPTYKGSVTFNTGLFIDGKWTDPVQGGDLIDILMYRLYTATGKVIVSIAGGTSKDVDVAVAAAERAYRTTWGLKVPGSERGRLLAKLADLIEQHADELAALEALNVGMPLLVNKYFVVPGTVSTFRYFAGWSDKIHGKTIEPSENKLAYTRHEPFGVCGAITPWNFPLGVVAAKLAPALATGNTVVLKPSEITPLTALFLADLIKEAGFPPGVVSIVNGYGHTVGDAISRHPSVMKITFTGSTLTGRKILKASADSNLKKVTLELGGKSPTIIFDDADFEQAIKWASMGVFFAAAGQTCTAGSRIYVQEGIYDRFLQAFAKVAESLAGATGNPFEAGVQHGPQISSTQLERVMGYINSGKAEGARVHSGGERIGNTGYFIKPTIFTEVTADMKIMQEEIFGPVCSIVKFKTEEEVTKWANNTTYGLAANVLTQNVSLAVRMAHNLEAGSIFVNSSQSPERQVPFGGFKQSGMGREMGQYGLDTYTQVKAVHINIGLQI</sequence>
<dbReference type="InterPro" id="IPR016162">
    <property type="entry name" value="Ald_DH_N"/>
</dbReference>
<gene>
    <name evidence="6" type="ORF">AGABI1DRAFT_34305</name>
</gene>
<dbReference type="FunFam" id="3.40.309.10:FF:000012">
    <property type="entry name" value="Betaine aldehyde dehydrogenase"/>
    <property type="match status" value="1"/>
</dbReference>
<dbReference type="FunFam" id="3.40.605.10:FF:000026">
    <property type="entry name" value="Aldehyde dehydrogenase, putative"/>
    <property type="match status" value="1"/>
</dbReference>
<dbReference type="Gene3D" id="3.40.309.10">
    <property type="entry name" value="Aldehyde Dehydrogenase, Chain A, domain 2"/>
    <property type="match status" value="1"/>
</dbReference>
<dbReference type="Gene3D" id="3.40.605.10">
    <property type="entry name" value="Aldehyde Dehydrogenase, Chain A, domain 1"/>
    <property type="match status" value="1"/>
</dbReference>
<dbReference type="GO" id="GO:0004030">
    <property type="term" value="F:aldehyde dehydrogenase [NAD(P)+] activity"/>
    <property type="evidence" value="ECO:0007669"/>
    <property type="project" value="UniProtKB-ARBA"/>
</dbReference>
<keyword evidence="2 4" id="KW-0560">Oxidoreductase</keyword>
<dbReference type="PROSITE" id="PS00070">
    <property type="entry name" value="ALDEHYDE_DEHYDR_CYS"/>
    <property type="match status" value="1"/>
</dbReference>
<evidence type="ECO:0000259" key="5">
    <source>
        <dbReference type="Pfam" id="PF00171"/>
    </source>
</evidence>
<evidence type="ECO:0000256" key="4">
    <source>
        <dbReference type="RuleBase" id="RU003345"/>
    </source>
</evidence>
<dbReference type="GeneID" id="18829090"/>
<comment type="similarity">
    <text evidence="1 4">Belongs to the aldehyde dehydrogenase family.</text>
</comment>
<dbReference type="InParanoid" id="K5XG22"/>
<dbReference type="PANTHER" id="PTHR11699">
    <property type="entry name" value="ALDEHYDE DEHYDROGENASE-RELATED"/>
    <property type="match status" value="1"/>
</dbReference>
<evidence type="ECO:0000256" key="2">
    <source>
        <dbReference type="ARBA" id="ARBA00023002"/>
    </source>
</evidence>
<protein>
    <recommendedName>
        <fullName evidence="5">Aldehyde dehydrogenase domain-containing protein</fullName>
    </recommendedName>
</protein>
<accession>K5XG22</accession>
<dbReference type="InterPro" id="IPR016160">
    <property type="entry name" value="Ald_DH_CS_CYS"/>
</dbReference>
<dbReference type="FunFam" id="3.40.605.10:FF:000001">
    <property type="entry name" value="Aldehyde dehydrogenase 1"/>
    <property type="match status" value="1"/>
</dbReference>
<dbReference type="KEGG" id="abp:AGABI1DRAFT34305"/>
<dbReference type="OrthoDB" id="310895at2759"/>
<keyword evidence="7" id="KW-1185">Reference proteome</keyword>
<evidence type="ECO:0000313" key="6">
    <source>
        <dbReference type="EMBL" id="EKM82373.1"/>
    </source>
</evidence>
<name>K5XG22_AGABU</name>
<dbReference type="InterPro" id="IPR016163">
    <property type="entry name" value="Ald_DH_C"/>
</dbReference>
<proteinExistence type="inferred from homology"/>
<dbReference type="PROSITE" id="PS00687">
    <property type="entry name" value="ALDEHYDE_DEHYDR_GLU"/>
    <property type="match status" value="1"/>
</dbReference>
<dbReference type="InterPro" id="IPR016161">
    <property type="entry name" value="Ald_DH/histidinol_DH"/>
</dbReference>